<gene>
    <name evidence="18" type="ORF">SAMN04488509_101183</name>
</gene>
<dbReference type="GO" id="GO:0006355">
    <property type="term" value="P:regulation of DNA-templated transcription"/>
    <property type="evidence" value="ECO:0007669"/>
    <property type="project" value="InterPro"/>
</dbReference>
<dbReference type="FunFam" id="3.30.565.10:FF:000006">
    <property type="entry name" value="Sensor histidine kinase WalK"/>
    <property type="match status" value="1"/>
</dbReference>
<dbReference type="InterPro" id="IPR005467">
    <property type="entry name" value="His_kinase_dom"/>
</dbReference>
<dbReference type="SMART" id="SM00091">
    <property type="entry name" value="PAS"/>
    <property type="match status" value="3"/>
</dbReference>
<dbReference type="InterPro" id="IPR006189">
    <property type="entry name" value="CHASE_dom"/>
</dbReference>
<comment type="subcellular location">
    <subcellularLocation>
        <location evidence="2">Membrane</location>
        <topology evidence="2">Multi-pass membrane protein</topology>
    </subcellularLocation>
</comment>
<feature type="domain" description="PAC" evidence="16">
    <location>
        <begin position="408"/>
        <end position="460"/>
    </location>
</feature>
<protein>
    <recommendedName>
        <fullName evidence="3">histidine kinase</fullName>
        <ecNumber evidence="3">2.7.13.3</ecNumber>
    </recommendedName>
</protein>
<dbReference type="GO" id="GO:0000155">
    <property type="term" value="F:phosphorelay sensor kinase activity"/>
    <property type="evidence" value="ECO:0007669"/>
    <property type="project" value="InterPro"/>
</dbReference>
<keyword evidence="19" id="KW-1185">Reference proteome</keyword>
<dbReference type="PROSITE" id="PS50113">
    <property type="entry name" value="PAC"/>
    <property type="match status" value="2"/>
</dbReference>
<keyword evidence="8" id="KW-0418">Kinase</keyword>
<dbReference type="Pfam" id="PF08448">
    <property type="entry name" value="PAS_4"/>
    <property type="match status" value="1"/>
</dbReference>
<evidence type="ECO:0000313" key="18">
    <source>
        <dbReference type="EMBL" id="SDD09655.1"/>
    </source>
</evidence>
<evidence type="ECO:0000256" key="8">
    <source>
        <dbReference type="ARBA" id="ARBA00022777"/>
    </source>
</evidence>
<dbReference type="InterPro" id="IPR036097">
    <property type="entry name" value="HisK_dim/P_sf"/>
</dbReference>
<evidence type="ECO:0000256" key="6">
    <source>
        <dbReference type="ARBA" id="ARBA00022692"/>
    </source>
</evidence>
<dbReference type="PROSITE" id="PS50839">
    <property type="entry name" value="CHASE"/>
    <property type="match status" value="1"/>
</dbReference>
<evidence type="ECO:0000256" key="12">
    <source>
        <dbReference type="ARBA" id="ARBA00023136"/>
    </source>
</evidence>
<dbReference type="EC" id="2.7.13.3" evidence="3"/>
<keyword evidence="13" id="KW-0175">Coiled coil</keyword>
<dbReference type="Proteomes" id="UP000199603">
    <property type="component" value="Unassembled WGS sequence"/>
</dbReference>
<dbReference type="PROSITE" id="PS50112">
    <property type="entry name" value="PAS"/>
    <property type="match status" value="2"/>
</dbReference>
<dbReference type="SUPFAM" id="SSF55785">
    <property type="entry name" value="PYP-like sensor domain (PAS domain)"/>
    <property type="match status" value="3"/>
</dbReference>
<dbReference type="InterPro" id="IPR042240">
    <property type="entry name" value="CHASE_sf"/>
</dbReference>
<evidence type="ECO:0000259" key="16">
    <source>
        <dbReference type="PROSITE" id="PS50113"/>
    </source>
</evidence>
<feature type="coiled-coil region" evidence="13">
    <location>
        <begin position="451"/>
        <end position="482"/>
    </location>
</feature>
<keyword evidence="10" id="KW-1133">Transmembrane helix</keyword>
<evidence type="ECO:0000256" key="1">
    <source>
        <dbReference type="ARBA" id="ARBA00000085"/>
    </source>
</evidence>
<evidence type="ECO:0000256" key="9">
    <source>
        <dbReference type="ARBA" id="ARBA00022840"/>
    </source>
</evidence>
<evidence type="ECO:0000256" key="10">
    <source>
        <dbReference type="ARBA" id="ARBA00022989"/>
    </source>
</evidence>
<evidence type="ECO:0000256" key="7">
    <source>
        <dbReference type="ARBA" id="ARBA00022741"/>
    </source>
</evidence>
<feature type="domain" description="PAS" evidence="15">
    <location>
        <begin position="611"/>
        <end position="683"/>
    </location>
</feature>
<dbReference type="SMART" id="SM01079">
    <property type="entry name" value="CHASE"/>
    <property type="match status" value="1"/>
</dbReference>
<dbReference type="InterPro" id="IPR003661">
    <property type="entry name" value="HisK_dim/P_dom"/>
</dbReference>
<dbReference type="Pfam" id="PF00512">
    <property type="entry name" value="HisKA"/>
    <property type="match status" value="1"/>
</dbReference>
<dbReference type="AlphaFoldDB" id="A0A1G6S0B9"/>
<dbReference type="Pfam" id="PF13426">
    <property type="entry name" value="PAS_9"/>
    <property type="match status" value="1"/>
</dbReference>
<dbReference type="InterPro" id="IPR036890">
    <property type="entry name" value="HATPase_C_sf"/>
</dbReference>
<evidence type="ECO:0000256" key="2">
    <source>
        <dbReference type="ARBA" id="ARBA00004141"/>
    </source>
</evidence>
<dbReference type="PANTHER" id="PTHR42878">
    <property type="entry name" value="TWO-COMPONENT HISTIDINE KINASE"/>
    <property type="match status" value="1"/>
</dbReference>
<dbReference type="FunFam" id="1.10.287.130:FF:000001">
    <property type="entry name" value="Two-component sensor histidine kinase"/>
    <property type="match status" value="1"/>
</dbReference>
<dbReference type="SUPFAM" id="SSF55874">
    <property type="entry name" value="ATPase domain of HSP90 chaperone/DNA topoisomerase II/histidine kinase"/>
    <property type="match status" value="1"/>
</dbReference>
<dbReference type="PROSITE" id="PS50109">
    <property type="entry name" value="HIS_KIN"/>
    <property type="match status" value="1"/>
</dbReference>
<evidence type="ECO:0000259" key="15">
    <source>
        <dbReference type="PROSITE" id="PS50112"/>
    </source>
</evidence>
<dbReference type="EMBL" id="FNAG01000001">
    <property type="protein sequence ID" value="SDD09655.1"/>
    <property type="molecule type" value="Genomic_DNA"/>
</dbReference>
<accession>A0A1G6S0B9</accession>
<dbReference type="Pfam" id="PF00989">
    <property type="entry name" value="PAS"/>
    <property type="match status" value="1"/>
</dbReference>
<dbReference type="GO" id="GO:0007234">
    <property type="term" value="P:osmosensory signaling via phosphorelay pathway"/>
    <property type="evidence" value="ECO:0007669"/>
    <property type="project" value="TreeGrafter"/>
</dbReference>
<keyword evidence="4" id="KW-0597">Phosphoprotein</keyword>
<evidence type="ECO:0000313" key="19">
    <source>
        <dbReference type="Proteomes" id="UP000199603"/>
    </source>
</evidence>
<feature type="domain" description="PAS" evidence="15">
    <location>
        <begin position="344"/>
        <end position="417"/>
    </location>
</feature>
<keyword evidence="6" id="KW-0812">Transmembrane</keyword>
<dbReference type="InterPro" id="IPR000014">
    <property type="entry name" value="PAS"/>
</dbReference>
<dbReference type="Gene3D" id="3.30.450.20">
    <property type="entry name" value="PAS domain"/>
    <property type="match status" value="3"/>
</dbReference>
<dbReference type="GO" id="GO:0005524">
    <property type="term" value="F:ATP binding"/>
    <property type="evidence" value="ECO:0007669"/>
    <property type="project" value="UniProtKB-KW"/>
</dbReference>
<dbReference type="SUPFAM" id="SSF47384">
    <property type="entry name" value="Homodimeric domain of signal transducing histidine kinase"/>
    <property type="match status" value="1"/>
</dbReference>
<proteinExistence type="predicted"/>
<evidence type="ECO:0000256" key="4">
    <source>
        <dbReference type="ARBA" id="ARBA00022553"/>
    </source>
</evidence>
<keyword evidence="12" id="KW-0472">Membrane</keyword>
<dbReference type="GO" id="GO:0000156">
    <property type="term" value="F:phosphorelay response regulator activity"/>
    <property type="evidence" value="ECO:0007669"/>
    <property type="project" value="TreeGrafter"/>
</dbReference>
<dbReference type="InterPro" id="IPR001610">
    <property type="entry name" value="PAC"/>
</dbReference>
<dbReference type="NCBIfam" id="TIGR00229">
    <property type="entry name" value="sensory_box"/>
    <property type="match status" value="2"/>
</dbReference>
<feature type="domain" description="CHASE" evidence="17">
    <location>
        <begin position="77"/>
        <end position="244"/>
    </location>
</feature>
<dbReference type="CDD" id="cd00130">
    <property type="entry name" value="PAS"/>
    <property type="match status" value="2"/>
</dbReference>
<dbReference type="RefSeq" id="WP_176763952.1">
    <property type="nucleotide sequence ID" value="NZ_FNAG01000001.1"/>
</dbReference>
<evidence type="ECO:0000259" key="17">
    <source>
        <dbReference type="PROSITE" id="PS50839"/>
    </source>
</evidence>
<dbReference type="InterPro" id="IPR050351">
    <property type="entry name" value="BphY/WalK/GraS-like"/>
</dbReference>
<dbReference type="GO" id="GO:0005886">
    <property type="term" value="C:plasma membrane"/>
    <property type="evidence" value="ECO:0007669"/>
    <property type="project" value="UniProtKB-ARBA"/>
</dbReference>
<evidence type="ECO:0000256" key="3">
    <source>
        <dbReference type="ARBA" id="ARBA00012438"/>
    </source>
</evidence>
<dbReference type="Gene3D" id="1.10.287.130">
    <property type="match status" value="1"/>
</dbReference>
<dbReference type="SMART" id="SM00387">
    <property type="entry name" value="HATPase_c"/>
    <property type="match status" value="1"/>
</dbReference>
<dbReference type="PANTHER" id="PTHR42878:SF7">
    <property type="entry name" value="SENSOR HISTIDINE KINASE GLRK"/>
    <property type="match status" value="1"/>
</dbReference>
<evidence type="ECO:0000256" key="5">
    <source>
        <dbReference type="ARBA" id="ARBA00022679"/>
    </source>
</evidence>
<dbReference type="InterPro" id="IPR004358">
    <property type="entry name" value="Sig_transdc_His_kin-like_C"/>
</dbReference>
<dbReference type="Gene3D" id="3.30.450.350">
    <property type="entry name" value="CHASE domain"/>
    <property type="match status" value="1"/>
</dbReference>
<dbReference type="InterPro" id="IPR035965">
    <property type="entry name" value="PAS-like_dom_sf"/>
</dbReference>
<keyword evidence="5" id="KW-0808">Transferase</keyword>
<feature type="domain" description="PAC" evidence="16">
    <location>
        <begin position="700"/>
        <end position="752"/>
    </location>
</feature>
<dbReference type="Gene3D" id="3.30.565.10">
    <property type="entry name" value="Histidine kinase-like ATPase, C-terminal domain"/>
    <property type="match status" value="1"/>
</dbReference>
<dbReference type="STRING" id="265719.SAMN04488509_101183"/>
<organism evidence="18 19">
    <name type="scientific">Aquimonas voraii</name>
    <dbReference type="NCBI Taxonomy" id="265719"/>
    <lineage>
        <taxon>Bacteria</taxon>
        <taxon>Pseudomonadati</taxon>
        <taxon>Pseudomonadota</taxon>
        <taxon>Gammaproteobacteria</taxon>
        <taxon>Lysobacterales</taxon>
        <taxon>Lysobacteraceae</taxon>
        <taxon>Aquimonas</taxon>
    </lineage>
</organism>
<dbReference type="PRINTS" id="PR00344">
    <property type="entry name" value="BCTRLSENSOR"/>
</dbReference>
<dbReference type="CDD" id="cd00075">
    <property type="entry name" value="HATPase"/>
    <property type="match status" value="1"/>
</dbReference>
<dbReference type="InterPro" id="IPR003594">
    <property type="entry name" value="HATPase_dom"/>
</dbReference>
<feature type="domain" description="Histidine kinase" evidence="14">
    <location>
        <begin position="756"/>
        <end position="975"/>
    </location>
</feature>
<dbReference type="SMART" id="SM00086">
    <property type="entry name" value="PAC"/>
    <property type="match status" value="3"/>
</dbReference>
<dbReference type="InterPro" id="IPR013767">
    <property type="entry name" value="PAS_fold"/>
</dbReference>
<dbReference type="SMART" id="SM00388">
    <property type="entry name" value="HisKA"/>
    <property type="match status" value="1"/>
</dbReference>
<dbReference type="InterPro" id="IPR000700">
    <property type="entry name" value="PAS-assoc_C"/>
</dbReference>
<dbReference type="Pfam" id="PF03924">
    <property type="entry name" value="CHASE"/>
    <property type="match status" value="1"/>
</dbReference>
<dbReference type="GO" id="GO:0030295">
    <property type="term" value="F:protein kinase activator activity"/>
    <property type="evidence" value="ECO:0007669"/>
    <property type="project" value="TreeGrafter"/>
</dbReference>
<reference evidence="18 19" key="1">
    <citation type="submission" date="2016-10" db="EMBL/GenBank/DDBJ databases">
        <authorList>
            <person name="de Groot N.N."/>
        </authorList>
    </citation>
    <scope>NUCLEOTIDE SEQUENCE [LARGE SCALE GENOMIC DNA]</scope>
    <source>
        <strain evidence="18 19">DSM 16957</strain>
    </source>
</reference>
<keyword evidence="9" id="KW-0067">ATP-binding</keyword>
<evidence type="ECO:0000256" key="13">
    <source>
        <dbReference type="SAM" id="Coils"/>
    </source>
</evidence>
<keyword evidence="7" id="KW-0547">Nucleotide-binding</keyword>
<dbReference type="InterPro" id="IPR013656">
    <property type="entry name" value="PAS_4"/>
</dbReference>
<evidence type="ECO:0000259" key="14">
    <source>
        <dbReference type="PROSITE" id="PS50109"/>
    </source>
</evidence>
<keyword evidence="11" id="KW-0902">Two-component regulatory system</keyword>
<comment type="catalytic activity">
    <reaction evidence="1">
        <text>ATP + protein L-histidine = ADP + protein N-phospho-L-histidine.</text>
        <dbReference type="EC" id="2.7.13.3"/>
    </reaction>
</comment>
<dbReference type="Pfam" id="PF02518">
    <property type="entry name" value="HATPase_c"/>
    <property type="match status" value="1"/>
</dbReference>
<name>A0A1G6S0B9_9GAMM</name>
<dbReference type="CDD" id="cd00082">
    <property type="entry name" value="HisKA"/>
    <property type="match status" value="1"/>
</dbReference>
<evidence type="ECO:0000256" key="11">
    <source>
        <dbReference type="ARBA" id="ARBA00023012"/>
    </source>
</evidence>
<sequence length="983" mass="107340">MRASEIAPWLRHPLPWLLLLGGVLSVLGMRWHEQARTQAIDRALDEAATRAGDEVLRRMTLYQYGLRGARGTVVIAGEADLDHATFLRYAKTRDVDLEFRGARGFGFIRRVPPEQLAAFVDRAREQRPDFAVRELAPHEGEHFVIEFIEPVARNLQAVGLDIGSEANRRHAAERAMREGRAIATAPITLVQASGETAQGLLVLMPVYRSASTPDTLDERERLAFGWSYAPLLMSEVLDGIVAQLPNTHLRVIDEAHAATSGSRAPLFESAMPVSETAQRASVQRLIYGRNWIIEARAAAGFADPLNLGSPPQTLVAGLLTTLLLALLAQAVHQSKQRRRELGLQQQRMAEIVDHASDAMFVEATDGRIAAWNPAAERVFGVESGRAMGRYLSDFARVIDQPGLEVGADALEKSIDLSDGRRIEVHFSRNPILDTKGRPAGYSCIVHDVTPRKEAERKLRHFNARLEALVSERTRELESIRRELQLVLDSVPLLIAAWDRSLCCRVANRASADWFMAADATLVGLPMERIWGPAFTQDIRGHVLEALAGRAADFEIELEAAAGAPARRTQWRLLPERDASGVVGVLAVAIDITEITEHRNALELERARLAETARTLQSVLRAASEVSIIATDTQGRIILFNAGAERMLNYPADAVVGQLSLTDLIDADELARLSGELQKAHPQAADAFRALVLRAELDGAETREWHYRRACGVLVEVSQTVTAMRESSGAITGYLSVARDITESRRAEQAKSAFVATVSHELRTPLTVITGALGLLASGVLGALSEDALELLKSAQSNSKRLGLLINDLLDAEKLASGLLVLNPEALDLASAVEAAVDSTRDYLSDRGVDIVLNAGDGTPQALLDPLRFSQVLVNLLSNAIKFSPPGKPVEVHWTRQDEAILIGVRDHGPGIPEAFRARVFQRFAQADTTDHRNSSGTGLGLAISRELVDRMGGRLWFEDAEGGGTCFWIRFPLLATPTPASTG</sequence>